<feature type="compositionally biased region" description="Basic and acidic residues" evidence="1">
    <location>
        <begin position="42"/>
        <end position="57"/>
    </location>
</feature>
<dbReference type="Proteomes" id="UP000017559">
    <property type="component" value="Unassembled WGS sequence"/>
</dbReference>
<dbReference type="KEGG" id="mrr:Moror_10084"/>
<proteinExistence type="predicted"/>
<dbReference type="EMBL" id="AWSO01001058">
    <property type="protein sequence ID" value="ESK85522.1"/>
    <property type="molecule type" value="Genomic_DNA"/>
</dbReference>
<keyword evidence="3" id="KW-1185">Reference proteome</keyword>
<name>V2WVA7_MONRO</name>
<protein>
    <submittedName>
        <fullName evidence="2">Uncharacterized protein</fullName>
    </submittedName>
</protein>
<feature type="region of interest" description="Disordered" evidence="1">
    <location>
        <begin position="18"/>
        <end position="57"/>
    </location>
</feature>
<reference evidence="2 3" key="1">
    <citation type="journal article" date="2014" name="BMC Genomics">
        <title>Genome and secretome analysis of the hemibiotrophic fungal pathogen, Moniliophthora roreri, which causes frosty pod rot disease of cacao: mechanisms of the biotrophic and necrotrophic phases.</title>
        <authorList>
            <person name="Meinhardt L.W."/>
            <person name="Costa G.G.L."/>
            <person name="Thomazella D.P.T."/>
            <person name="Teixeira P.J.P.L."/>
            <person name="Carazzolle M.F."/>
            <person name="Schuster S.C."/>
            <person name="Carlson J.E."/>
            <person name="Guiltinan M.J."/>
            <person name="Mieczkowski P."/>
            <person name="Farmer A."/>
            <person name="Ramaraj T."/>
            <person name="Crozier J."/>
            <person name="Davis R.E."/>
            <person name="Shao J."/>
            <person name="Melnick R.L."/>
            <person name="Pereira G.A.G."/>
            <person name="Bailey B.A."/>
        </authorList>
    </citation>
    <scope>NUCLEOTIDE SEQUENCE [LARGE SCALE GENOMIC DNA]</scope>
    <source>
        <strain evidence="2 3">MCA 2997</strain>
    </source>
</reference>
<comment type="caution">
    <text evidence="2">The sequence shown here is derived from an EMBL/GenBank/DDBJ whole genome shotgun (WGS) entry which is preliminary data.</text>
</comment>
<gene>
    <name evidence="2" type="ORF">Moror_10084</name>
</gene>
<sequence>MLTKLKFSPVFSTLDVGGPNSNQLQTKMKARAWRPKVKPGRKVSDDKTSVGPVEDKTRNEETFSSIPIIICGKLGSVTDNRRRRWAFVPTSCVSGNGIVNY</sequence>
<feature type="compositionally biased region" description="Basic residues" evidence="1">
    <location>
        <begin position="28"/>
        <end position="41"/>
    </location>
</feature>
<evidence type="ECO:0000313" key="2">
    <source>
        <dbReference type="EMBL" id="ESK85522.1"/>
    </source>
</evidence>
<organism evidence="2 3">
    <name type="scientific">Moniliophthora roreri (strain MCA 2997)</name>
    <name type="common">Cocoa frosty pod rot fungus</name>
    <name type="synonym">Crinipellis roreri</name>
    <dbReference type="NCBI Taxonomy" id="1381753"/>
    <lineage>
        <taxon>Eukaryota</taxon>
        <taxon>Fungi</taxon>
        <taxon>Dikarya</taxon>
        <taxon>Basidiomycota</taxon>
        <taxon>Agaricomycotina</taxon>
        <taxon>Agaricomycetes</taxon>
        <taxon>Agaricomycetidae</taxon>
        <taxon>Agaricales</taxon>
        <taxon>Marasmiineae</taxon>
        <taxon>Marasmiaceae</taxon>
        <taxon>Moniliophthora</taxon>
    </lineage>
</organism>
<evidence type="ECO:0000256" key="1">
    <source>
        <dbReference type="SAM" id="MobiDB-lite"/>
    </source>
</evidence>
<evidence type="ECO:0000313" key="3">
    <source>
        <dbReference type="Proteomes" id="UP000017559"/>
    </source>
</evidence>
<dbReference type="HOGENOM" id="CLU_2292389_0_0_1"/>
<accession>V2WVA7</accession>
<dbReference type="AlphaFoldDB" id="V2WVA7"/>